<feature type="binding site" evidence="11">
    <location>
        <begin position="288"/>
        <end position="289"/>
    </location>
    <ligand>
        <name>S-adenosyl-L-methionine</name>
        <dbReference type="ChEBI" id="CHEBI:59789"/>
    </ligand>
</feature>
<evidence type="ECO:0000259" key="12">
    <source>
        <dbReference type="PROSITE" id="PS51684"/>
    </source>
</evidence>
<dbReference type="GO" id="GO:0005634">
    <property type="term" value="C:nucleus"/>
    <property type="evidence" value="ECO:0007669"/>
    <property type="project" value="UniProtKB-SubCell"/>
</dbReference>
<feature type="binding site" evidence="11">
    <location>
        <position position="222"/>
    </location>
    <ligand>
        <name>S-adenosyl-L-methionine</name>
        <dbReference type="ChEBI" id="CHEBI:59789"/>
    </ligand>
</feature>
<keyword evidence="5 11" id="KW-0949">S-adenosyl-L-methionine</keyword>
<evidence type="ECO:0000256" key="2">
    <source>
        <dbReference type="ARBA" id="ARBA00022490"/>
    </source>
</evidence>
<dbReference type="Pfam" id="PF02475">
    <property type="entry name" value="TRM5-TYW2_MTfase"/>
    <property type="match status" value="2"/>
</dbReference>
<dbReference type="Proteomes" id="UP000326759">
    <property type="component" value="Unassembled WGS sequence"/>
</dbReference>
<dbReference type="GO" id="GO:0070901">
    <property type="term" value="P:mitochondrial tRNA methylation"/>
    <property type="evidence" value="ECO:0007669"/>
    <property type="project" value="UniProtKB-ARBA"/>
</dbReference>
<evidence type="ECO:0000256" key="6">
    <source>
        <dbReference type="ARBA" id="ARBA00022694"/>
    </source>
</evidence>
<dbReference type="InterPro" id="IPR029063">
    <property type="entry name" value="SAM-dependent_MTases_sf"/>
</dbReference>
<name>A0A5N5T702_9CRUS</name>
<dbReference type="InterPro" id="IPR030382">
    <property type="entry name" value="MeTrfase_TRM5/TYW2"/>
</dbReference>
<dbReference type="PANTHER" id="PTHR23245:SF36">
    <property type="entry name" value="TRNA (GUANINE(37)-N1)-METHYLTRANSFERASE"/>
    <property type="match status" value="1"/>
</dbReference>
<keyword evidence="2 11" id="KW-0963">Cytoplasm</keyword>
<accession>A0A5N5T702</accession>
<evidence type="ECO:0000256" key="5">
    <source>
        <dbReference type="ARBA" id="ARBA00022691"/>
    </source>
</evidence>
<keyword evidence="6 11" id="KW-0819">tRNA processing</keyword>
<keyword evidence="4 11" id="KW-0808">Transferase</keyword>
<comment type="function">
    <text evidence="9">Involved in mitochondrial tRNA methylation. Specifically methylates the N1 position of guanosine-37 in various tRNAs. Methylation is not dependent on the nature of the nucleoside 5' of the target nucleoside. This is the first step in the biosynthesis of wybutosine (yW), a modified base adjacent to the anticodon of tRNAs and required for accurate decoding.</text>
</comment>
<dbReference type="Pfam" id="PF25133">
    <property type="entry name" value="TYW2_N_2"/>
    <property type="match status" value="2"/>
</dbReference>
<organism evidence="13 14">
    <name type="scientific">Armadillidium nasatum</name>
    <dbReference type="NCBI Taxonomy" id="96803"/>
    <lineage>
        <taxon>Eukaryota</taxon>
        <taxon>Metazoa</taxon>
        <taxon>Ecdysozoa</taxon>
        <taxon>Arthropoda</taxon>
        <taxon>Crustacea</taxon>
        <taxon>Multicrustacea</taxon>
        <taxon>Malacostraca</taxon>
        <taxon>Eumalacostraca</taxon>
        <taxon>Peracarida</taxon>
        <taxon>Isopoda</taxon>
        <taxon>Oniscidea</taxon>
        <taxon>Crinocheta</taxon>
        <taxon>Armadillidiidae</taxon>
        <taxon>Armadillidium</taxon>
    </lineage>
</organism>
<dbReference type="SUPFAM" id="SSF53335">
    <property type="entry name" value="S-adenosyl-L-methionine-dependent methyltransferases"/>
    <property type="match status" value="2"/>
</dbReference>
<evidence type="ECO:0000313" key="14">
    <source>
        <dbReference type="Proteomes" id="UP000326759"/>
    </source>
</evidence>
<reference evidence="13 14" key="1">
    <citation type="journal article" date="2019" name="PLoS Biol.">
        <title>Sex chromosomes control vertical transmission of feminizing Wolbachia symbionts in an isopod.</title>
        <authorList>
            <person name="Becking T."/>
            <person name="Chebbi M.A."/>
            <person name="Giraud I."/>
            <person name="Moumen B."/>
            <person name="Laverre T."/>
            <person name="Caubet Y."/>
            <person name="Peccoud J."/>
            <person name="Gilbert C."/>
            <person name="Cordaux R."/>
        </authorList>
    </citation>
    <scope>NUCLEOTIDE SEQUENCE [LARGE SCALE GENOMIC DNA]</scope>
    <source>
        <strain evidence="13">ANa2</strain>
        <tissue evidence="13">Whole body excluding digestive tract and cuticle</tissue>
    </source>
</reference>
<comment type="similarity">
    <text evidence="1">Belongs to the class I-like SAM-binding methyltransferase superfamily. TRM5/TYW2 family.</text>
</comment>
<dbReference type="InterPro" id="IPR025792">
    <property type="entry name" value="tRNA_Gua_MeTrfase_euk"/>
</dbReference>
<comment type="caution">
    <text evidence="13">The sequence shown here is derived from an EMBL/GenBank/DDBJ whole genome shotgun (WGS) entry which is preliminary data.</text>
</comment>
<comment type="subunit">
    <text evidence="11">Monomer.</text>
</comment>
<dbReference type="Gene3D" id="3.40.50.150">
    <property type="entry name" value="Vaccinia Virus protein VP39"/>
    <property type="match status" value="2"/>
</dbReference>
<evidence type="ECO:0000313" key="13">
    <source>
        <dbReference type="EMBL" id="KAB7502433.1"/>
    </source>
</evidence>
<dbReference type="GO" id="GO:0002939">
    <property type="term" value="P:tRNA N1-guanine methylation"/>
    <property type="evidence" value="ECO:0007669"/>
    <property type="project" value="TreeGrafter"/>
</dbReference>
<dbReference type="PROSITE" id="PS51684">
    <property type="entry name" value="SAM_MT_TRM5_TYW2"/>
    <property type="match status" value="2"/>
</dbReference>
<gene>
    <name evidence="13" type="ORF">Anas_04195</name>
</gene>
<keyword evidence="7 11" id="KW-0496">Mitochondrion</keyword>
<keyword evidence="3 11" id="KW-0489">Methyltransferase</keyword>
<evidence type="ECO:0000256" key="4">
    <source>
        <dbReference type="ARBA" id="ARBA00022679"/>
    </source>
</evidence>
<dbReference type="PANTHER" id="PTHR23245">
    <property type="entry name" value="TRNA METHYLTRANSFERASE"/>
    <property type="match status" value="1"/>
</dbReference>
<dbReference type="InterPro" id="IPR056744">
    <property type="entry name" value="TRM5/TYW2-like_N"/>
</dbReference>
<sequence length="914" mass="105194">MTNQCLVPPPTVKNMTVLDRSAFTKVVSVPSVSINKKNFVKIMKKLKPYVLKLLKFNSVLAPSGNSDLRQILLNPELITNENEVKLKLGEDFKMEEYSLVDVIINYENWKANDILEAVLPDNDSGCSGYSIVGHILQLNLREHLLPYKHLIAQVYNDKVSNITMVVNKVDIIDNSDNTFRSFLMEKLAGDSDTTITTVKENNCKFIFDFAKVYWNSRLSTEHERIVKKLNKGDILFDVMAGVGPFSVPAAKKKCQVYANDLNPASYEALKNNCVINKVEDYVECYQMDGKDFIKTVIKEKFAEHLNNTLIGSVHITMNLPSIAISFLPYLKNLYTDESTLKFQSDLENVSKLPIMHVYLFSNNETPEFALYLVASKLGYTTSEIDVSGDVREISVEQINKIIDSSFKKYVIEIINVRRVAPAKVMFRVSFHLPKEYFVNISALCHSSKKLKLLLTRLGMKVADQRLVPPPKVKNMKVLDRDAFMKVMCVPSITTKFVHVKYTMKKMKPFVLSLQNFNYILEPYKDGDLRQILLNPERIRSENDIRSILGDDFKWVVDYSLTNVTINYENWRPDHIFKGVFADYESSSSYSIVGHIMQLNLNEHLLPYKYLIAQVYSDKVAKISMVINKVDIIDNSDNNFRSFSMEKLAGDSNTTITTVKENNCKFTFDFAKVYWNSRLSTEHERIVNKLNKGDVLFDVMAGVGPFSVPAAKKKCQVYANDLNPASYEALKYNCVANKVEDYVECYHMDGKDFIRTIFKEKFIELFKRDNDIIFERTVHITMNLPSKAITFLPYFKDVYEIESVLKLDYDFENISKLPMIHLYLFSYNETPEFALYLVASKLGYTVNEFDISGYVKHIDANELREAVSLNFKKYIIEIVNVRKVSPSKVMFRVSFYLPKEVLIRNANQNLKKINI</sequence>
<dbReference type="Gene3D" id="3.30.300.110">
    <property type="entry name" value="Met-10+ protein-like domains"/>
    <property type="match status" value="2"/>
</dbReference>
<feature type="domain" description="SAM-dependent methyltransferase TRM5/TYW2-type" evidence="12">
    <location>
        <begin position="129"/>
        <end position="434"/>
    </location>
</feature>
<evidence type="ECO:0000256" key="1">
    <source>
        <dbReference type="ARBA" id="ARBA00009775"/>
    </source>
</evidence>
<evidence type="ECO:0000256" key="3">
    <source>
        <dbReference type="ARBA" id="ARBA00022603"/>
    </source>
</evidence>
<dbReference type="OrthoDB" id="408788at2759"/>
<feature type="binding site" evidence="11">
    <location>
        <position position="782"/>
    </location>
    <ligand>
        <name>S-adenosyl-L-methionine</name>
        <dbReference type="ChEBI" id="CHEBI:59789"/>
    </ligand>
</feature>
<comment type="function">
    <text evidence="11">Specifically methylates the N1 position of guanosine-37 in various cytoplasmic and mitochondrial tRNAs. Methylation is not dependent on the nature of the nucleoside 5' of the target nucleoside. This is the first step in the biosynthesis of wybutosine (yW), a modified base adjacent to the anticodon of tRNAs and required for accurate decoding.</text>
</comment>
<evidence type="ECO:0000256" key="11">
    <source>
        <dbReference type="HAMAP-Rule" id="MF_03152"/>
    </source>
</evidence>
<evidence type="ECO:0000256" key="9">
    <source>
        <dbReference type="ARBA" id="ARBA00045951"/>
    </source>
</evidence>
<proteinExistence type="inferred from homology"/>
<feature type="binding site" evidence="11">
    <location>
        <begin position="260"/>
        <end position="261"/>
    </location>
    <ligand>
        <name>S-adenosyl-L-methionine</name>
        <dbReference type="ChEBI" id="CHEBI:59789"/>
    </ligand>
</feature>
<dbReference type="GO" id="GO:0052906">
    <property type="term" value="F:tRNA (guanine(37)-N1)-methyltransferase activity"/>
    <property type="evidence" value="ECO:0007669"/>
    <property type="project" value="UniProtKB-UniRule"/>
</dbReference>
<dbReference type="FunFam" id="3.30.300.110:FF:000001">
    <property type="entry name" value="tRNA (guanine(37)-N1)-methyltransferase"/>
    <property type="match status" value="2"/>
</dbReference>
<dbReference type="EC" id="2.1.1.228" evidence="11"/>
<comment type="subcellular location">
    <subcellularLocation>
        <location evidence="11">Mitochondrion matrix</location>
    </subcellularLocation>
    <subcellularLocation>
        <location evidence="11">Nucleus</location>
    </subcellularLocation>
    <subcellularLocation>
        <location evidence="11">Cytoplasm</location>
    </subcellularLocation>
    <text evidence="11">Predominantly in the mitochondria and in the nucleus.</text>
</comment>
<feature type="domain" description="SAM-dependent methyltransferase TRM5/TYW2-type" evidence="12">
    <location>
        <begin position="589"/>
        <end position="898"/>
    </location>
</feature>
<dbReference type="InterPro" id="IPR056743">
    <property type="entry name" value="TRM5-TYW2-like_MTfase"/>
</dbReference>
<dbReference type="HAMAP" id="MF_03152">
    <property type="entry name" value="TRM5"/>
    <property type="match status" value="1"/>
</dbReference>
<keyword evidence="8 11" id="KW-0539">Nucleus</keyword>
<dbReference type="EMBL" id="SEYY01007520">
    <property type="protein sequence ID" value="KAB7502433.1"/>
    <property type="molecule type" value="Genomic_DNA"/>
</dbReference>
<dbReference type="AlphaFoldDB" id="A0A5N5T702"/>
<comment type="similarity">
    <text evidence="11">Belongs to the TRM5 / TYW2 family.</text>
</comment>
<protein>
    <recommendedName>
        <fullName evidence="11">tRNA (guanine(37)-N1)-methyltransferase</fullName>
        <ecNumber evidence="11">2.1.1.228</ecNumber>
    </recommendedName>
    <alternativeName>
        <fullName evidence="11">M1G-methyltransferase</fullName>
    </alternativeName>
    <alternativeName>
        <fullName evidence="11">tRNA [GM37] methyltransferase</fullName>
    </alternativeName>
    <alternativeName>
        <fullName evidence="11">tRNA methyltransferase 5 homolog</fullName>
    </alternativeName>
</protein>
<keyword evidence="14" id="KW-1185">Reference proteome</keyword>
<evidence type="ECO:0000256" key="8">
    <source>
        <dbReference type="ARBA" id="ARBA00023242"/>
    </source>
</evidence>
<evidence type="ECO:0000256" key="7">
    <source>
        <dbReference type="ARBA" id="ARBA00023128"/>
    </source>
</evidence>
<dbReference type="GO" id="GO:0005759">
    <property type="term" value="C:mitochondrial matrix"/>
    <property type="evidence" value="ECO:0007669"/>
    <property type="project" value="UniProtKB-SubCell"/>
</dbReference>
<evidence type="ECO:0000256" key="10">
    <source>
        <dbReference type="ARBA" id="ARBA00047783"/>
    </source>
</evidence>
<comment type="catalytic activity">
    <reaction evidence="10 11">
        <text>guanosine(37) in tRNA + S-adenosyl-L-methionine = N(1)-methylguanosine(37) in tRNA + S-adenosyl-L-homocysteine + H(+)</text>
        <dbReference type="Rhea" id="RHEA:36899"/>
        <dbReference type="Rhea" id="RHEA-COMP:10145"/>
        <dbReference type="Rhea" id="RHEA-COMP:10147"/>
        <dbReference type="ChEBI" id="CHEBI:15378"/>
        <dbReference type="ChEBI" id="CHEBI:57856"/>
        <dbReference type="ChEBI" id="CHEBI:59789"/>
        <dbReference type="ChEBI" id="CHEBI:73542"/>
        <dbReference type="ChEBI" id="CHEBI:74269"/>
        <dbReference type="EC" id="2.1.1.228"/>
    </reaction>
</comment>